<dbReference type="NCBIfam" id="NF008852">
    <property type="entry name" value="PRK11890.1"/>
    <property type="match status" value="1"/>
</dbReference>
<evidence type="ECO:0000313" key="6">
    <source>
        <dbReference type="Proteomes" id="UP000256310"/>
    </source>
</evidence>
<evidence type="ECO:0000256" key="2">
    <source>
        <dbReference type="ARBA" id="ARBA00022679"/>
    </source>
</evidence>
<name>A0A3D9FL23_9SPHN</name>
<proteinExistence type="inferred from homology"/>
<dbReference type="Proteomes" id="UP000256310">
    <property type="component" value="Unassembled WGS sequence"/>
</dbReference>
<dbReference type="Pfam" id="PF01515">
    <property type="entry name" value="PTA_PTB"/>
    <property type="match status" value="1"/>
</dbReference>
<dbReference type="GO" id="GO:0016746">
    <property type="term" value="F:acyltransferase activity"/>
    <property type="evidence" value="ECO:0007669"/>
    <property type="project" value="UniProtKB-KW"/>
</dbReference>
<evidence type="ECO:0000259" key="4">
    <source>
        <dbReference type="Pfam" id="PF01515"/>
    </source>
</evidence>
<dbReference type="Gene3D" id="3.40.718.10">
    <property type="entry name" value="Isopropylmalate Dehydrogenase"/>
    <property type="match status" value="1"/>
</dbReference>
<dbReference type="PANTHER" id="PTHR43356:SF2">
    <property type="entry name" value="PHOSPHATE ACETYLTRANSFERASE"/>
    <property type="match status" value="1"/>
</dbReference>
<accession>A0A3D9FL23</accession>
<organism evidence="5 6">
    <name type="scientific">Parasphingopyxis lamellibrachiae</name>
    <dbReference type="NCBI Taxonomy" id="680125"/>
    <lineage>
        <taxon>Bacteria</taxon>
        <taxon>Pseudomonadati</taxon>
        <taxon>Pseudomonadota</taxon>
        <taxon>Alphaproteobacteria</taxon>
        <taxon>Sphingomonadales</taxon>
        <taxon>Sphingomonadaceae</taxon>
        <taxon>Parasphingopyxis</taxon>
    </lineage>
</organism>
<reference evidence="5 6" key="1">
    <citation type="submission" date="2018-07" db="EMBL/GenBank/DDBJ databases">
        <title>Genomic Encyclopedia of Type Strains, Phase IV (KMG-IV): sequencing the most valuable type-strain genomes for metagenomic binning, comparative biology and taxonomic classification.</title>
        <authorList>
            <person name="Goeker M."/>
        </authorList>
    </citation>
    <scope>NUCLEOTIDE SEQUENCE [LARGE SCALE GENOMIC DNA]</scope>
    <source>
        <strain evidence="5 6">DSM 26725</strain>
    </source>
</reference>
<dbReference type="InterPro" id="IPR012147">
    <property type="entry name" value="P_Ac_Bu_trans"/>
</dbReference>
<keyword evidence="3" id="KW-0012">Acyltransferase</keyword>
<feature type="domain" description="Phosphate acetyl/butaryl transferase" evidence="4">
    <location>
        <begin position="99"/>
        <end position="311"/>
    </location>
</feature>
<gene>
    <name evidence="5" type="ORF">DFR46_2850</name>
</gene>
<dbReference type="PIRSF" id="PIRSF000428">
    <property type="entry name" value="P_Ac_trans"/>
    <property type="match status" value="1"/>
</dbReference>
<protein>
    <submittedName>
        <fullName evidence="5">Phosphate acetyltransferase/phosphate butyryltransferase</fullName>
    </submittedName>
</protein>
<keyword evidence="2 5" id="KW-0808">Transferase</keyword>
<comment type="similarity">
    <text evidence="1">Belongs to the phosphate acetyltransferase and butyryltransferase family.</text>
</comment>
<dbReference type="NCBIfam" id="NF006045">
    <property type="entry name" value="PRK08190.1"/>
    <property type="match status" value="1"/>
</dbReference>
<sequence>MQARPGSLRQINAALLQARHAHDMTQFFDQIMDRAAQGVPLPTAVVHPVDRRSLGGALAAAEAGLIAPILVGPRAKIEAVGLDVGTHRVVDVPHSHAAAARAVQLVHEGEAGALMKGALHTDEMLAEVIARDSGIRTERRISHVFVMRTPAYAKPLLITDAAINVMPDLLAKRDIVQNAIDIARAIGIETPKVAILSATEEVNPRLPSTIDAAALCKMADREQISGGMLDGPLAFDIAVSPEAVEAKNLKSGVAGVADILVVPDLVAGNMLAKQLDYLGGADAFGIALGAQVPIILTSRADGVEEREISAALAKLVAERARP</sequence>
<dbReference type="EMBL" id="QRDP01000004">
    <property type="protein sequence ID" value="RED17796.1"/>
    <property type="molecule type" value="Genomic_DNA"/>
</dbReference>
<dbReference type="AlphaFoldDB" id="A0A3D9FL23"/>
<evidence type="ECO:0000256" key="1">
    <source>
        <dbReference type="ARBA" id="ARBA00005656"/>
    </source>
</evidence>
<dbReference type="PANTHER" id="PTHR43356">
    <property type="entry name" value="PHOSPHATE ACETYLTRANSFERASE"/>
    <property type="match status" value="1"/>
</dbReference>
<comment type="caution">
    <text evidence="5">The sequence shown here is derived from an EMBL/GenBank/DDBJ whole genome shotgun (WGS) entry which is preliminary data.</text>
</comment>
<evidence type="ECO:0000313" key="5">
    <source>
        <dbReference type="EMBL" id="RED17796.1"/>
    </source>
</evidence>
<dbReference type="InterPro" id="IPR050500">
    <property type="entry name" value="Phos_Acetyltrans/Butyryltrans"/>
</dbReference>
<keyword evidence="6" id="KW-1185">Reference proteome</keyword>
<evidence type="ECO:0000256" key="3">
    <source>
        <dbReference type="ARBA" id="ARBA00023315"/>
    </source>
</evidence>
<dbReference type="InterPro" id="IPR002505">
    <property type="entry name" value="PTA_PTB"/>
</dbReference>
<dbReference type="SUPFAM" id="SSF53659">
    <property type="entry name" value="Isocitrate/Isopropylmalate dehydrogenase-like"/>
    <property type="match status" value="1"/>
</dbReference>